<feature type="signal peptide" evidence="1">
    <location>
        <begin position="1"/>
        <end position="26"/>
    </location>
</feature>
<dbReference type="Proteomes" id="UP000092713">
    <property type="component" value="Unassembled WGS sequence"/>
</dbReference>
<proteinExistence type="predicted"/>
<name>A0A1A7BV84_9BURK</name>
<evidence type="ECO:0000313" key="3">
    <source>
        <dbReference type="Proteomes" id="UP000092713"/>
    </source>
</evidence>
<evidence type="ECO:0000256" key="1">
    <source>
        <dbReference type="SAM" id="SignalP"/>
    </source>
</evidence>
<organism evidence="2 3">
    <name type="scientific">Janthinobacterium psychrotolerans</name>
    <dbReference type="NCBI Taxonomy" id="1747903"/>
    <lineage>
        <taxon>Bacteria</taxon>
        <taxon>Pseudomonadati</taxon>
        <taxon>Pseudomonadota</taxon>
        <taxon>Betaproteobacteria</taxon>
        <taxon>Burkholderiales</taxon>
        <taxon>Oxalobacteraceae</taxon>
        <taxon>Janthinobacterium</taxon>
    </lineage>
</organism>
<dbReference type="EMBL" id="LOCQ01000060">
    <property type="protein sequence ID" value="OBV37412.1"/>
    <property type="molecule type" value="Genomic_DNA"/>
</dbReference>
<sequence>MTIAKHIEAVAIAIIAVAAAASMATASVPKAVAHADTSAEAVTTHVVYVSAKRLSAAEKAAL</sequence>
<reference evidence="2 3" key="1">
    <citation type="submission" date="2016-04" db="EMBL/GenBank/DDBJ databases">
        <title>Draft genome sequence of Janthinobacterium psychrotolerans sp. nov., isolated from freshwater sediments in Denmark.</title>
        <authorList>
            <person name="Gong X."/>
            <person name="Skrivergaard S."/>
            <person name="Korsgaard B.S."/>
            <person name="Schreiber L."/>
            <person name="Marshall I.P."/>
            <person name="Finster K."/>
            <person name="Schramm A."/>
        </authorList>
    </citation>
    <scope>NUCLEOTIDE SEQUENCE [LARGE SCALE GENOMIC DNA]</scope>
    <source>
        <strain evidence="2 3">S3-2</strain>
    </source>
</reference>
<comment type="caution">
    <text evidence="2">The sequence shown here is derived from an EMBL/GenBank/DDBJ whole genome shotgun (WGS) entry which is preliminary data.</text>
</comment>
<accession>A0A1A7BV84</accession>
<evidence type="ECO:0000313" key="2">
    <source>
        <dbReference type="EMBL" id="OBV37412.1"/>
    </source>
</evidence>
<feature type="chain" id="PRO_5008509997" evidence="1">
    <location>
        <begin position="27"/>
        <end position="62"/>
    </location>
</feature>
<keyword evidence="3" id="KW-1185">Reference proteome</keyword>
<keyword evidence="1" id="KW-0732">Signal</keyword>
<dbReference type="AlphaFoldDB" id="A0A1A7BV84"/>
<dbReference type="RefSeq" id="WP_065309667.1">
    <property type="nucleotide sequence ID" value="NZ_LOCQ01000060.1"/>
</dbReference>
<protein>
    <submittedName>
        <fullName evidence="2">Uncharacterized protein</fullName>
    </submittedName>
</protein>
<gene>
    <name evidence="2" type="ORF">ASR47_100372</name>
</gene>